<comment type="caution">
    <text evidence="3">The sequence shown here is derived from an EMBL/GenBank/DDBJ whole genome shotgun (WGS) entry which is preliminary data.</text>
</comment>
<gene>
    <name evidence="3" type="ORF">BKD30_00365</name>
</gene>
<evidence type="ECO:0000313" key="3">
    <source>
        <dbReference type="EMBL" id="OMH29547.1"/>
    </source>
</evidence>
<keyword evidence="1" id="KW-0119">Carbohydrate metabolism</keyword>
<dbReference type="RefSeq" id="WP_076700468.1">
    <property type="nucleotide sequence ID" value="NZ_MRDE01000004.1"/>
</dbReference>
<organism evidence="3 4">
    <name type="scientific">Tersicoccus phoenicis</name>
    <dbReference type="NCBI Taxonomy" id="554083"/>
    <lineage>
        <taxon>Bacteria</taxon>
        <taxon>Bacillati</taxon>
        <taxon>Actinomycetota</taxon>
        <taxon>Actinomycetes</taxon>
        <taxon>Micrococcales</taxon>
        <taxon>Micrococcaceae</taxon>
        <taxon>Tersicoccus</taxon>
    </lineage>
</organism>
<evidence type="ECO:0000259" key="2">
    <source>
        <dbReference type="Pfam" id="PF01261"/>
    </source>
</evidence>
<dbReference type="AlphaFoldDB" id="A0A1R1LPX0"/>
<dbReference type="GO" id="GO:0016853">
    <property type="term" value="F:isomerase activity"/>
    <property type="evidence" value="ECO:0007669"/>
    <property type="project" value="UniProtKB-KW"/>
</dbReference>
<dbReference type="Gene3D" id="3.20.20.150">
    <property type="entry name" value="Divalent-metal-dependent TIM barrel enzymes"/>
    <property type="match status" value="1"/>
</dbReference>
<keyword evidence="4" id="KW-1185">Reference proteome</keyword>
<dbReference type="Pfam" id="PF01261">
    <property type="entry name" value="AP_endonuc_2"/>
    <property type="match status" value="1"/>
</dbReference>
<evidence type="ECO:0000256" key="1">
    <source>
        <dbReference type="ARBA" id="ARBA00023277"/>
    </source>
</evidence>
<feature type="domain" description="Xylose isomerase-like TIM barrel" evidence="2">
    <location>
        <begin position="22"/>
        <end position="208"/>
    </location>
</feature>
<name>A0A1R1LPX0_9MICC</name>
<reference evidence="3 4" key="1">
    <citation type="submission" date="2016-12" db="EMBL/GenBank/DDBJ databases">
        <title>Draft genome of Tersicoccus phoenicis 1P05MA.</title>
        <authorList>
            <person name="Nakajima Y."/>
            <person name="Yoshizawa S."/>
            <person name="Nakamura K."/>
            <person name="Ogura Y."/>
            <person name="Hayashi T."/>
            <person name="Kogure K."/>
        </authorList>
    </citation>
    <scope>NUCLEOTIDE SEQUENCE [LARGE SCALE GENOMIC DNA]</scope>
    <source>
        <strain evidence="3 4">1p05MA</strain>
    </source>
</reference>
<dbReference type="InterPro" id="IPR036237">
    <property type="entry name" value="Xyl_isomerase-like_sf"/>
</dbReference>
<dbReference type="PANTHER" id="PTHR12110">
    <property type="entry name" value="HYDROXYPYRUVATE ISOMERASE"/>
    <property type="match status" value="1"/>
</dbReference>
<proteinExistence type="predicted"/>
<dbReference type="Proteomes" id="UP000187085">
    <property type="component" value="Unassembled WGS sequence"/>
</dbReference>
<accession>A0A1R1LPX0</accession>
<sequence>MRYALQLYTVRDALTADLPGTVARVAEIGYTAVEPYNFVATVDQLEAALREHGLVAPSGHAPLLGADQEEIFGAAKQLGIETVIDPHVDRACWQNAKDIARTAEALNAAAAAGAKHGIRVGYHNHEFELQSRIDGRSGLEVLVDHLDDAVVLEVDTYWAAVGGEDPVELLRRLGDRVRFIHIKDGPLTTEDKDQVAVGSGAMPIRDVLAAGSSVETAVVELDDFTGDIFTAVADSLTYLTSADDTSSATETANGATR</sequence>
<dbReference type="OrthoDB" id="5182842at2"/>
<evidence type="ECO:0000313" key="4">
    <source>
        <dbReference type="Proteomes" id="UP000187085"/>
    </source>
</evidence>
<dbReference type="InterPro" id="IPR013022">
    <property type="entry name" value="Xyl_isomerase-like_TIM-brl"/>
</dbReference>
<dbReference type="PANTHER" id="PTHR12110:SF41">
    <property type="entry name" value="INOSOSE DEHYDRATASE"/>
    <property type="match status" value="1"/>
</dbReference>
<dbReference type="SUPFAM" id="SSF51658">
    <property type="entry name" value="Xylose isomerase-like"/>
    <property type="match status" value="1"/>
</dbReference>
<dbReference type="InterPro" id="IPR050312">
    <property type="entry name" value="IolE/XylAMocC-like"/>
</dbReference>
<keyword evidence="3" id="KW-0413">Isomerase</keyword>
<protein>
    <submittedName>
        <fullName evidence="3">Xylose isomerase</fullName>
    </submittedName>
</protein>
<dbReference type="EMBL" id="MRDE01000004">
    <property type="protein sequence ID" value="OMH29547.1"/>
    <property type="molecule type" value="Genomic_DNA"/>
</dbReference>
<dbReference type="STRING" id="554083.BKD30_00365"/>